<dbReference type="RefSeq" id="WP_091570892.1">
    <property type="nucleotide sequence ID" value="NZ_FNHP01000007.1"/>
</dbReference>
<name>A0A1G9U2C3_9BURK</name>
<keyword evidence="3" id="KW-1185">Reference proteome</keyword>
<dbReference type="STRING" id="1527607.SAMN05428957_107133"/>
<dbReference type="Proteomes" id="UP000198552">
    <property type="component" value="Unassembled WGS sequence"/>
</dbReference>
<dbReference type="NCBIfam" id="TIGR00176">
    <property type="entry name" value="mobB"/>
    <property type="match status" value="1"/>
</dbReference>
<dbReference type="GO" id="GO:0006777">
    <property type="term" value="P:Mo-molybdopterin cofactor biosynthetic process"/>
    <property type="evidence" value="ECO:0007669"/>
    <property type="project" value="InterPro"/>
</dbReference>
<dbReference type="InterPro" id="IPR027417">
    <property type="entry name" value="P-loop_NTPase"/>
</dbReference>
<organism evidence="2 3">
    <name type="scientific">Oryzisolibacter propanilivorax</name>
    <dbReference type="NCBI Taxonomy" id="1527607"/>
    <lineage>
        <taxon>Bacteria</taxon>
        <taxon>Pseudomonadati</taxon>
        <taxon>Pseudomonadota</taxon>
        <taxon>Betaproteobacteria</taxon>
        <taxon>Burkholderiales</taxon>
        <taxon>Comamonadaceae</taxon>
        <taxon>Oryzisolibacter</taxon>
    </lineage>
</organism>
<dbReference type="InterPro" id="IPR052539">
    <property type="entry name" value="MGD_biosynthesis_adapter"/>
</dbReference>
<dbReference type="PANTHER" id="PTHR40072">
    <property type="entry name" value="MOLYBDOPTERIN-GUANINE DINUCLEOTIDE BIOSYNTHESIS ADAPTER PROTEIN-RELATED"/>
    <property type="match status" value="1"/>
</dbReference>
<proteinExistence type="predicted"/>
<accession>A0A1G9U2C3</accession>
<dbReference type="GO" id="GO:0005525">
    <property type="term" value="F:GTP binding"/>
    <property type="evidence" value="ECO:0007669"/>
    <property type="project" value="InterPro"/>
</dbReference>
<dbReference type="OrthoDB" id="9804758at2"/>
<dbReference type="AlphaFoldDB" id="A0A1G9U2C3"/>
<dbReference type="Pfam" id="PF03205">
    <property type="entry name" value="MobB"/>
    <property type="match status" value="1"/>
</dbReference>
<dbReference type="InterPro" id="IPR004435">
    <property type="entry name" value="MobB_dom"/>
</dbReference>
<gene>
    <name evidence="2" type="ORF">SAMN05428957_107133</name>
</gene>
<feature type="domain" description="Molybdopterin-guanine dinucleotide biosynthesis protein B (MobB)" evidence="1">
    <location>
        <begin position="4"/>
        <end position="139"/>
    </location>
</feature>
<reference evidence="3" key="1">
    <citation type="submission" date="2016-10" db="EMBL/GenBank/DDBJ databases">
        <authorList>
            <person name="Varghese N."/>
            <person name="Submissions S."/>
        </authorList>
    </citation>
    <scope>NUCLEOTIDE SEQUENCE [LARGE SCALE GENOMIC DNA]</scope>
    <source>
        <strain evidence="3">EPL6</strain>
    </source>
</reference>
<evidence type="ECO:0000313" key="3">
    <source>
        <dbReference type="Proteomes" id="UP000198552"/>
    </source>
</evidence>
<dbReference type="Gene3D" id="3.40.50.300">
    <property type="entry name" value="P-loop containing nucleotide triphosphate hydrolases"/>
    <property type="match status" value="1"/>
</dbReference>
<protein>
    <submittedName>
        <fullName evidence="2">Molybdopterin-guanine dinucleotide biosynthesis protein B</fullName>
    </submittedName>
</protein>
<dbReference type="EMBL" id="FNHP01000007">
    <property type="protein sequence ID" value="SDM53973.1"/>
    <property type="molecule type" value="Genomic_DNA"/>
</dbReference>
<evidence type="ECO:0000313" key="2">
    <source>
        <dbReference type="EMBL" id="SDM53973.1"/>
    </source>
</evidence>
<dbReference type="PANTHER" id="PTHR40072:SF1">
    <property type="entry name" value="MOLYBDOPTERIN-GUANINE DINUCLEOTIDE BIOSYNTHESIS ADAPTER PROTEIN"/>
    <property type="match status" value="1"/>
</dbReference>
<evidence type="ECO:0000259" key="1">
    <source>
        <dbReference type="Pfam" id="PF03205"/>
    </source>
</evidence>
<sequence length="188" mass="20257">MKVACFAGYSGSGKTTLVEQVIAHLVARGLGVSAIKHAHHGFDMDRPGKDSWRHRQAGAREVLVASDQRMALLREFDAGQAPDVHGLLAQLQPDVDWVLVEGFKASSLPRIEVWRAAAPGEPARPVRYPDDGGIVAVATSTPQQLPEAARQPVLDLNAPAQVADWLLAHAALFDYVAHAHRGVPCLKD</sequence>
<dbReference type="CDD" id="cd03116">
    <property type="entry name" value="MobB"/>
    <property type="match status" value="1"/>
</dbReference>
<dbReference type="SUPFAM" id="SSF52540">
    <property type="entry name" value="P-loop containing nucleoside triphosphate hydrolases"/>
    <property type="match status" value="1"/>
</dbReference>